<evidence type="ECO:0000259" key="13">
    <source>
        <dbReference type="Pfam" id="PF00291"/>
    </source>
</evidence>
<evidence type="ECO:0000313" key="14">
    <source>
        <dbReference type="EMBL" id="MDI6448944.1"/>
    </source>
</evidence>
<dbReference type="Proteomes" id="UP001431776">
    <property type="component" value="Unassembled WGS sequence"/>
</dbReference>
<comment type="catalytic activity">
    <reaction evidence="9 12">
        <text>O-acetyl-L-serine + hydrogen sulfide = L-cysteine + acetate</text>
        <dbReference type="Rhea" id="RHEA:14829"/>
        <dbReference type="ChEBI" id="CHEBI:29919"/>
        <dbReference type="ChEBI" id="CHEBI:30089"/>
        <dbReference type="ChEBI" id="CHEBI:35235"/>
        <dbReference type="ChEBI" id="CHEBI:58340"/>
        <dbReference type="EC" id="2.5.1.47"/>
    </reaction>
</comment>
<dbReference type="GO" id="GO:0004124">
    <property type="term" value="F:cysteine synthase activity"/>
    <property type="evidence" value="ECO:0007669"/>
    <property type="project" value="UniProtKB-UniRule"/>
</dbReference>
<dbReference type="InterPro" id="IPR005856">
    <property type="entry name" value="Cys_synth"/>
</dbReference>
<evidence type="ECO:0000256" key="6">
    <source>
        <dbReference type="ARBA" id="ARBA00022679"/>
    </source>
</evidence>
<feature type="binding site" evidence="10">
    <location>
        <position position="259"/>
    </location>
    <ligand>
        <name>pyridoxal 5'-phosphate</name>
        <dbReference type="ChEBI" id="CHEBI:597326"/>
    </ligand>
</feature>
<sequence length="295" mass="31858">MLTDNILDLIGNTPVLRLRGESVFAKAEFLNPGGSIKDRVALAMLKAARRGGKLHADSIITEPTSGNTGIGLALVGRLMGYRVRIVMPEGMSEERKKLIRGLGADLVLIPDEDGIGGAVRRVEEMAAEDRRVFVPQQFKNPANPRIHYEQTARELWRQMNGDIQCFVAGVGSGGTLQGVGTFLKEQNKSVRIVAVEPENRSALLGHEPGLHQIQGIGDGFIPEVLDVSLVDSVVEVSDEDAIDTTRRLGRDFGLLVGISSGANVWAARKLAQAISGNIATVLPDRAERYFSTALL</sequence>
<dbReference type="InterPro" id="IPR001926">
    <property type="entry name" value="TrpB-like_PALP"/>
</dbReference>
<dbReference type="RefSeq" id="WP_349244353.1">
    <property type="nucleotide sequence ID" value="NZ_JASCXX010000007.1"/>
</dbReference>
<dbReference type="EC" id="2.5.1.47" evidence="4 12"/>
<evidence type="ECO:0000313" key="15">
    <source>
        <dbReference type="Proteomes" id="UP001431776"/>
    </source>
</evidence>
<comment type="similarity">
    <text evidence="3 12">Belongs to the cysteine synthase/cystathionine beta-synthase family.</text>
</comment>
<evidence type="ECO:0000256" key="10">
    <source>
        <dbReference type="PIRSR" id="PIRSR605856-50"/>
    </source>
</evidence>
<gene>
    <name evidence="14" type="primary">cysK</name>
    <name evidence="14" type="ORF">QJ522_07785</name>
</gene>
<evidence type="ECO:0000256" key="4">
    <source>
        <dbReference type="ARBA" id="ARBA00012681"/>
    </source>
</evidence>
<feature type="binding site" evidence="10">
    <location>
        <position position="67"/>
    </location>
    <ligand>
        <name>pyridoxal 5'-phosphate</name>
        <dbReference type="ChEBI" id="CHEBI:597326"/>
    </ligand>
</feature>
<dbReference type="InterPro" id="IPR005859">
    <property type="entry name" value="CysK"/>
</dbReference>
<dbReference type="PROSITE" id="PS00901">
    <property type="entry name" value="CYS_SYNTHASE"/>
    <property type="match status" value="1"/>
</dbReference>
<keyword evidence="5 12" id="KW-0028">Amino-acid biosynthesis</keyword>
<reference evidence="14" key="1">
    <citation type="submission" date="2023-05" db="EMBL/GenBank/DDBJ databases">
        <title>Anaerotaeda fermentans gen. nov., sp. nov., a novel anaerobic planctomycete of the new family within the order Sedimentisphaerales isolated from Taman Peninsula, Russia.</title>
        <authorList>
            <person name="Khomyakova M.A."/>
            <person name="Merkel A.Y."/>
            <person name="Slobodkin A.I."/>
        </authorList>
    </citation>
    <scope>NUCLEOTIDE SEQUENCE</scope>
    <source>
        <strain evidence="14">M17dextr</strain>
    </source>
</reference>
<dbReference type="FunFam" id="3.40.50.1100:FF:000006">
    <property type="entry name" value="Cysteine synthase"/>
    <property type="match status" value="1"/>
</dbReference>
<keyword evidence="6 12" id="KW-0808">Transferase</keyword>
<evidence type="ECO:0000256" key="1">
    <source>
        <dbReference type="ARBA" id="ARBA00001933"/>
    </source>
</evidence>
<evidence type="ECO:0000256" key="3">
    <source>
        <dbReference type="ARBA" id="ARBA00007103"/>
    </source>
</evidence>
<dbReference type="CDD" id="cd01561">
    <property type="entry name" value="CBS_like"/>
    <property type="match status" value="1"/>
</dbReference>
<dbReference type="Gene3D" id="3.40.50.1100">
    <property type="match status" value="2"/>
</dbReference>
<organism evidence="14 15">
    <name type="scientific">Anaerobaca lacustris</name>
    <dbReference type="NCBI Taxonomy" id="3044600"/>
    <lineage>
        <taxon>Bacteria</taxon>
        <taxon>Pseudomonadati</taxon>
        <taxon>Planctomycetota</taxon>
        <taxon>Phycisphaerae</taxon>
        <taxon>Sedimentisphaerales</taxon>
        <taxon>Anaerobacaceae</taxon>
        <taxon>Anaerobaca</taxon>
    </lineage>
</organism>
<evidence type="ECO:0000256" key="11">
    <source>
        <dbReference type="PIRSR" id="PIRSR605856-51"/>
    </source>
</evidence>
<dbReference type="Pfam" id="PF00291">
    <property type="entry name" value="PALP"/>
    <property type="match status" value="1"/>
</dbReference>
<keyword evidence="7 10" id="KW-0663">Pyridoxal phosphate</keyword>
<evidence type="ECO:0000256" key="9">
    <source>
        <dbReference type="ARBA" id="ARBA00047931"/>
    </source>
</evidence>
<dbReference type="EMBL" id="JASCXX010000007">
    <property type="protein sequence ID" value="MDI6448944.1"/>
    <property type="molecule type" value="Genomic_DNA"/>
</dbReference>
<feature type="binding site" evidence="10">
    <location>
        <begin position="171"/>
        <end position="175"/>
    </location>
    <ligand>
        <name>pyridoxal 5'-phosphate</name>
        <dbReference type="ChEBI" id="CHEBI:597326"/>
    </ligand>
</feature>
<dbReference type="InterPro" id="IPR050214">
    <property type="entry name" value="Cys_Synth/Cystath_Beta-Synth"/>
</dbReference>
<evidence type="ECO:0000256" key="7">
    <source>
        <dbReference type="ARBA" id="ARBA00022898"/>
    </source>
</evidence>
<keyword evidence="15" id="KW-1185">Reference proteome</keyword>
<dbReference type="GO" id="GO:0006535">
    <property type="term" value="P:cysteine biosynthetic process from serine"/>
    <property type="evidence" value="ECO:0007669"/>
    <property type="project" value="UniProtKB-UniRule"/>
</dbReference>
<proteinExistence type="inferred from homology"/>
<feature type="domain" description="Tryptophan synthase beta chain-like PALP" evidence="13">
    <location>
        <begin position="7"/>
        <end position="284"/>
    </location>
</feature>
<name>A0AAW6TZU1_9BACT</name>
<protein>
    <recommendedName>
        <fullName evidence="4 12">Cysteine synthase</fullName>
        <ecNumber evidence="4 12">2.5.1.47</ecNumber>
    </recommendedName>
</protein>
<evidence type="ECO:0000256" key="12">
    <source>
        <dbReference type="RuleBase" id="RU003985"/>
    </source>
</evidence>
<dbReference type="PANTHER" id="PTHR10314">
    <property type="entry name" value="CYSTATHIONINE BETA-SYNTHASE"/>
    <property type="match status" value="1"/>
</dbReference>
<dbReference type="NCBIfam" id="TIGR01136">
    <property type="entry name" value="cysKM"/>
    <property type="match status" value="1"/>
</dbReference>
<comment type="pathway">
    <text evidence="2">Amino-acid biosynthesis; L-cysteine biosynthesis; L-cysteine from L-serine: step 2/2.</text>
</comment>
<accession>A0AAW6TZU1</accession>
<dbReference type="AlphaFoldDB" id="A0AAW6TZU1"/>
<feature type="modified residue" description="N6-(pyridoxal phosphate)lysine" evidence="11">
    <location>
        <position position="37"/>
    </location>
</feature>
<dbReference type="SUPFAM" id="SSF53686">
    <property type="entry name" value="Tryptophan synthase beta subunit-like PLP-dependent enzymes"/>
    <property type="match status" value="1"/>
</dbReference>
<comment type="caution">
    <text evidence="14">The sequence shown here is derived from an EMBL/GenBank/DDBJ whole genome shotgun (WGS) entry which is preliminary data.</text>
</comment>
<evidence type="ECO:0000256" key="8">
    <source>
        <dbReference type="ARBA" id="ARBA00023192"/>
    </source>
</evidence>
<dbReference type="InterPro" id="IPR036052">
    <property type="entry name" value="TrpB-like_PALP_sf"/>
</dbReference>
<evidence type="ECO:0000256" key="5">
    <source>
        <dbReference type="ARBA" id="ARBA00022605"/>
    </source>
</evidence>
<comment type="cofactor">
    <cofactor evidence="1 10 12">
        <name>pyridoxal 5'-phosphate</name>
        <dbReference type="ChEBI" id="CHEBI:597326"/>
    </cofactor>
</comment>
<keyword evidence="8 12" id="KW-0198">Cysteine biosynthesis</keyword>
<dbReference type="NCBIfam" id="TIGR01139">
    <property type="entry name" value="cysK"/>
    <property type="match status" value="1"/>
</dbReference>
<evidence type="ECO:0000256" key="2">
    <source>
        <dbReference type="ARBA" id="ARBA00004962"/>
    </source>
</evidence>
<dbReference type="InterPro" id="IPR001216">
    <property type="entry name" value="P-phosphate_BS"/>
</dbReference>